<dbReference type="STRING" id="1182568.SU48_04240"/>
<evidence type="ECO:0000313" key="2">
    <source>
        <dbReference type="EMBL" id="ANE44756.1"/>
    </source>
</evidence>
<dbReference type="PATRIC" id="fig|1182568.3.peg.884"/>
<feature type="domain" description="Transposase DDE" evidence="1">
    <location>
        <begin position="111"/>
        <end position="269"/>
    </location>
</feature>
<protein>
    <submittedName>
        <fullName evidence="2">Transposase</fullName>
    </submittedName>
</protein>
<evidence type="ECO:0000259" key="1">
    <source>
        <dbReference type="Pfam" id="PF13612"/>
    </source>
</evidence>
<dbReference type="RefSeq" id="WP_064015831.1">
    <property type="nucleotide sequence ID" value="NZ_CP011387.1"/>
</dbReference>
<dbReference type="OrthoDB" id="57240at2"/>
<reference evidence="2 3" key="1">
    <citation type="submission" date="2015-01" db="EMBL/GenBank/DDBJ databases">
        <title>Deinococcus puniceus/DY1/ whole genome sequencing.</title>
        <authorList>
            <person name="Kim M.K."/>
            <person name="Srinivasan S."/>
            <person name="Lee J.-J."/>
        </authorList>
    </citation>
    <scope>NUCLEOTIDE SEQUENCE [LARGE SCALE GENOMIC DNA]</scope>
    <source>
        <strain evidence="2 3">DY1</strain>
    </source>
</reference>
<dbReference type="KEGG" id="dpu:SU48_04240"/>
<accession>A0A172TCS8</accession>
<proteinExistence type="predicted"/>
<gene>
    <name evidence="2" type="ORF">SU48_04240</name>
</gene>
<dbReference type="AlphaFoldDB" id="A0A172TCS8"/>
<evidence type="ECO:0000313" key="3">
    <source>
        <dbReference type="Proteomes" id="UP000077363"/>
    </source>
</evidence>
<dbReference type="NCBIfam" id="NF033520">
    <property type="entry name" value="transpos_IS982"/>
    <property type="match status" value="1"/>
</dbReference>
<keyword evidence="3" id="KW-1185">Reference proteome</keyword>
<dbReference type="InterPro" id="IPR025668">
    <property type="entry name" value="Tnp_DDE_dom"/>
</dbReference>
<dbReference type="Pfam" id="PF13612">
    <property type="entry name" value="DDE_Tnp_1_3"/>
    <property type="match status" value="1"/>
</dbReference>
<dbReference type="EMBL" id="CP011387">
    <property type="protein sequence ID" value="ANE44756.1"/>
    <property type="molecule type" value="Genomic_DNA"/>
</dbReference>
<organism evidence="2 3">
    <name type="scientific">Deinococcus puniceus</name>
    <dbReference type="NCBI Taxonomy" id="1182568"/>
    <lineage>
        <taxon>Bacteria</taxon>
        <taxon>Thermotogati</taxon>
        <taxon>Deinococcota</taxon>
        <taxon>Deinococci</taxon>
        <taxon>Deinococcales</taxon>
        <taxon>Deinococcaceae</taxon>
        <taxon>Deinococcus</taxon>
    </lineage>
</organism>
<dbReference type="Proteomes" id="UP000077363">
    <property type="component" value="Chromosome"/>
</dbReference>
<name>A0A172TCS8_9DEIO</name>
<sequence length="304" mass="34677">MTILELFCDVDDFCQTLPPFQVVLTRPALPEQASDSRPIRNRPTGLHLSEIMTILIAFHQSSYRQFKAYYTTEILKHGRADFPKAPKYSRFVELMPRALLSLVIYFYRSFGACTGISFVDSTKLEVCRLKRMNTHRVFKEDAALGKTSMGWFYGFKLHLLCNDTGELLWVSLTPGNGDDRAALRDFFQHDLFSLFGKVFADRGYISQALATELLNEHHVALHTRLRKNMKCAVPVLSEDALFLRKRAIIESVIDQLKNISQIEHSRHRSPVNFMVNLVCGLIAYSRQPKKPSLIPQAGPLKLVA</sequence>